<keyword evidence="3" id="KW-0378">Hydrolase</keyword>
<dbReference type="CDD" id="cd03134">
    <property type="entry name" value="GATase1_PfpI_like"/>
    <property type="match status" value="1"/>
</dbReference>
<dbReference type="NCBIfam" id="TIGR01382">
    <property type="entry name" value="PfpI"/>
    <property type="match status" value="1"/>
</dbReference>
<comment type="caution">
    <text evidence="3">The sequence shown here is derived from an EMBL/GenBank/DDBJ whole genome shotgun (WGS) entry which is preliminary data.</text>
</comment>
<protein>
    <submittedName>
        <fullName evidence="3">Protease</fullName>
    </submittedName>
</protein>
<proteinExistence type="inferred from homology"/>
<dbReference type="Pfam" id="PF01965">
    <property type="entry name" value="DJ-1_PfpI"/>
    <property type="match status" value="1"/>
</dbReference>
<evidence type="ECO:0000259" key="2">
    <source>
        <dbReference type="Pfam" id="PF01965"/>
    </source>
</evidence>
<dbReference type="AlphaFoldDB" id="A0A3D4V667"/>
<dbReference type="EMBL" id="DPIY01000004">
    <property type="protein sequence ID" value="HCT56242.1"/>
    <property type="molecule type" value="Genomic_DNA"/>
</dbReference>
<dbReference type="PANTHER" id="PTHR42733:SF13">
    <property type="entry name" value="DJ-1_PFPI DOMAIN-CONTAINING PROTEIN"/>
    <property type="match status" value="1"/>
</dbReference>
<comment type="similarity">
    <text evidence="1">Belongs to the peptidase C56 family.</text>
</comment>
<feature type="domain" description="DJ-1/PfpI" evidence="2">
    <location>
        <begin position="10"/>
        <end position="170"/>
    </location>
</feature>
<evidence type="ECO:0000313" key="4">
    <source>
        <dbReference type="Proteomes" id="UP000264071"/>
    </source>
</evidence>
<dbReference type="PANTHER" id="PTHR42733">
    <property type="entry name" value="DJ-1 PROTEIN"/>
    <property type="match status" value="1"/>
</dbReference>
<sequence length="176" mass="18530">MVTISQQQIVPVLVGPEYEDLEVWYPKLRLEEAGYAAPLIGTGETSYRGKHGYPCTVDGHVKDLAPETLAGLVAPGGWAPDKLRRDPAVLALVKAVHDGGGVIASICHGPWILISAGIVRGRRLTGSLGIKDDLINAGAIWVDAPAVIDGPIVSARVPKDLPAFMQAVLASLSQPT</sequence>
<reference evidence="3 4" key="1">
    <citation type="journal article" date="2018" name="Nat. Biotechnol.">
        <title>A standardized bacterial taxonomy based on genome phylogeny substantially revises the tree of life.</title>
        <authorList>
            <person name="Parks D.H."/>
            <person name="Chuvochina M."/>
            <person name="Waite D.W."/>
            <person name="Rinke C."/>
            <person name="Skarshewski A."/>
            <person name="Chaumeil P.A."/>
            <person name="Hugenholtz P."/>
        </authorList>
    </citation>
    <scope>NUCLEOTIDE SEQUENCE [LARGE SCALE GENOMIC DNA]</scope>
    <source>
        <strain evidence="3">UBA8844</strain>
    </source>
</reference>
<accession>A0A3D4V667</accession>
<dbReference type="Proteomes" id="UP000264071">
    <property type="component" value="Unassembled WGS sequence"/>
</dbReference>
<evidence type="ECO:0000256" key="1">
    <source>
        <dbReference type="ARBA" id="ARBA00008542"/>
    </source>
</evidence>
<dbReference type="PROSITE" id="PS51276">
    <property type="entry name" value="PEPTIDASE_C56_PFPI"/>
    <property type="match status" value="1"/>
</dbReference>
<evidence type="ECO:0000313" key="3">
    <source>
        <dbReference type="EMBL" id="HCT56242.1"/>
    </source>
</evidence>
<dbReference type="GO" id="GO:0006508">
    <property type="term" value="P:proteolysis"/>
    <property type="evidence" value="ECO:0007669"/>
    <property type="project" value="UniProtKB-KW"/>
</dbReference>
<dbReference type="Gene3D" id="3.40.50.880">
    <property type="match status" value="1"/>
</dbReference>
<dbReference type="InterPro" id="IPR002818">
    <property type="entry name" value="DJ-1/PfpI"/>
</dbReference>
<organism evidence="3 4">
    <name type="scientific">Gemmatimonas aurantiaca</name>
    <dbReference type="NCBI Taxonomy" id="173480"/>
    <lineage>
        <taxon>Bacteria</taxon>
        <taxon>Pseudomonadati</taxon>
        <taxon>Gemmatimonadota</taxon>
        <taxon>Gemmatimonadia</taxon>
        <taxon>Gemmatimonadales</taxon>
        <taxon>Gemmatimonadaceae</taxon>
        <taxon>Gemmatimonas</taxon>
    </lineage>
</organism>
<gene>
    <name evidence="3" type="ORF">DGD08_03410</name>
</gene>
<dbReference type="InterPro" id="IPR006286">
    <property type="entry name" value="C56_PfpI-like"/>
</dbReference>
<dbReference type="GO" id="GO:0008233">
    <property type="term" value="F:peptidase activity"/>
    <property type="evidence" value="ECO:0007669"/>
    <property type="project" value="UniProtKB-KW"/>
</dbReference>
<keyword evidence="3" id="KW-0645">Protease</keyword>
<dbReference type="InterPro" id="IPR029062">
    <property type="entry name" value="Class_I_gatase-like"/>
</dbReference>
<name>A0A3D4V667_9BACT</name>
<dbReference type="SUPFAM" id="SSF52317">
    <property type="entry name" value="Class I glutamine amidotransferase-like"/>
    <property type="match status" value="1"/>
</dbReference>